<protein>
    <submittedName>
        <fullName evidence="1">Uncharacterized protein</fullName>
    </submittedName>
</protein>
<dbReference type="EMBL" id="BKCJ010983486">
    <property type="protein sequence ID" value="GFC59937.1"/>
    <property type="molecule type" value="Genomic_DNA"/>
</dbReference>
<comment type="caution">
    <text evidence="1">The sequence shown here is derived from an EMBL/GenBank/DDBJ whole genome shotgun (WGS) entry which is preliminary data.</text>
</comment>
<dbReference type="AlphaFoldDB" id="A0A699QEQ8"/>
<name>A0A699QEQ8_TANCI</name>
<organism evidence="1">
    <name type="scientific">Tanacetum cinerariifolium</name>
    <name type="common">Dalmatian daisy</name>
    <name type="synonym">Chrysanthemum cinerariifolium</name>
    <dbReference type="NCBI Taxonomy" id="118510"/>
    <lineage>
        <taxon>Eukaryota</taxon>
        <taxon>Viridiplantae</taxon>
        <taxon>Streptophyta</taxon>
        <taxon>Embryophyta</taxon>
        <taxon>Tracheophyta</taxon>
        <taxon>Spermatophyta</taxon>
        <taxon>Magnoliopsida</taxon>
        <taxon>eudicotyledons</taxon>
        <taxon>Gunneridae</taxon>
        <taxon>Pentapetalae</taxon>
        <taxon>asterids</taxon>
        <taxon>campanulids</taxon>
        <taxon>Asterales</taxon>
        <taxon>Asteraceae</taxon>
        <taxon>Asteroideae</taxon>
        <taxon>Anthemideae</taxon>
        <taxon>Anthemidinae</taxon>
        <taxon>Tanacetum</taxon>
    </lineage>
</organism>
<evidence type="ECO:0000313" key="1">
    <source>
        <dbReference type="EMBL" id="GFC59937.1"/>
    </source>
</evidence>
<gene>
    <name evidence="1" type="ORF">Tci_831907</name>
</gene>
<accession>A0A699QEQ8</accession>
<feature type="non-terminal residue" evidence="1">
    <location>
        <position position="1"/>
    </location>
</feature>
<reference evidence="1" key="1">
    <citation type="journal article" date="2019" name="Sci. Rep.">
        <title>Draft genome of Tanacetum cinerariifolium, the natural source of mosquito coil.</title>
        <authorList>
            <person name="Yamashiro T."/>
            <person name="Shiraishi A."/>
            <person name="Satake H."/>
            <person name="Nakayama K."/>
        </authorList>
    </citation>
    <scope>NUCLEOTIDE SEQUENCE</scope>
</reference>
<proteinExistence type="predicted"/>
<sequence length="85" mass="8808">GISNPIATSKVSPADQVEFAVSLTVESKIPTVSSPVLAVCLDISSESSSGSRLISKWVFSQEEVPSLGNAFDLVAYPDSDYGGAT</sequence>